<evidence type="ECO:0000256" key="1">
    <source>
        <dbReference type="SAM" id="MobiDB-lite"/>
    </source>
</evidence>
<reference evidence="2" key="1">
    <citation type="journal article" date="2021" name="PeerJ">
        <title>Extensive microbial diversity within the chicken gut microbiome revealed by metagenomics and culture.</title>
        <authorList>
            <person name="Gilroy R."/>
            <person name="Ravi A."/>
            <person name="Getino M."/>
            <person name="Pursley I."/>
            <person name="Horton D.L."/>
            <person name="Alikhan N.F."/>
            <person name="Baker D."/>
            <person name="Gharbi K."/>
            <person name="Hall N."/>
            <person name="Watson M."/>
            <person name="Adriaenssens E.M."/>
            <person name="Foster-Nyarko E."/>
            <person name="Jarju S."/>
            <person name="Secka A."/>
            <person name="Antonio M."/>
            <person name="Oren A."/>
            <person name="Chaudhuri R.R."/>
            <person name="La Ragione R."/>
            <person name="Hildebrand F."/>
            <person name="Pallen M.J."/>
        </authorList>
    </citation>
    <scope>NUCLEOTIDE SEQUENCE</scope>
    <source>
        <strain evidence="2">Gambia15-2214</strain>
    </source>
</reference>
<accession>A0A9E2L0I7</accession>
<comment type="caution">
    <text evidence="2">The sequence shown here is derived from an EMBL/GenBank/DDBJ whole genome shotgun (WGS) entry which is preliminary data.</text>
</comment>
<dbReference type="Proteomes" id="UP000823914">
    <property type="component" value="Unassembled WGS sequence"/>
</dbReference>
<dbReference type="InterPro" id="IPR010181">
    <property type="entry name" value="CGCAxxGCC_motif"/>
</dbReference>
<evidence type="ECO:0000313" key="3">
    <source>
        <dbReference type="Proteomes" id="UP000823914"/>
    </source>
</evidence>
<name>A0A9E2L0I7_9SPIR</name>
<protein>
    <submittedName>
        <fullName evidence="2">C-GCAxxG-C-C family protein</fullName>
    </submittedName>
</protein>
<dbReference type="NCBIfam" id="TIGR01909">
    <property type="entry name" value="C_GCAxxG_C_C"/>
    <property type="match status" value="1"/>
</dbReference>
<dbReference type="AlphaFoldDB" id="A0A9E2L0I7"/>
<feature type="compositionally biased region" description="Polar residues" evidence="1">
    <location>
        <begin position="1"/>
        <end position="10"/>
    </location>
</feature>
<dbReference type="EMBL" id="JAHLFV010000043">
    <property type="protein sequence ID" value="MBU3849293.1"/>
    <property type="molecule type" value="Genomic_DNA"/>
</dbReference>
<proteinExistence type="predicted"/>
<dbReference type="Pfam" id="PF09719">
    <property type="entry name" value="C_GCAxxG_C_C"/>
    <property type="match status" value="1"/>
</dbReference>
<sequence>MKSIKFQSSSKEGKRKELEELSPAAKRGMEMFRKGYNCCQSTFGAFYEDLGLDMNTAMRMASSFGGGMGRLREVCGTLSGIFLALGLYCGYSEPEADDEKAVQYSRVQELAAAFKETNGSLICRELLGLSTLGADTPVPSKRTEEYYTVRPCELFVGSACALLERFLKENSIT</sequence>
<reference evidence="2" key="2">
    <citation type="submission" date="2021-04" db="EMBL/GenBank/DDBJ databases">
        <authorList>
            <person name="Gilroy R."/>
        </authorList>
    </citation>
    <scope>NUCLEOTIDE SEQUENCE</scope>
    <source>
        <strain evidence="2">Gambia15-2214</strain>
    </source>
</reference>
<feature type="region of interest" description="Disordered" evidence="1">
    <location>
        <begin position="1"/>
        <end position="20"/>
    </location>
</feature>
<evidence type="ECO:0000313" key="2">
    <source>
        <dbReference type="EMBL" id="MBU3849293.1"/>
    </source>
</evidence>
<organism evidence="2 3">
    <name type="scientific">Candidatus Treponema excrementipullorum</name>
    <dbReference type="NCBI Taxonomy" id="2838768"/>
    <lineage>
        <taxon>Bacteria</taxon>
        <taxon>Pseudomonadati</taxon>
        <taxon>Spirochaetota</taxon>
        <taxon>Spirochaetia</taxon>
        <taxon>Spirochaetales</taxon>
        <taxon>Treponemataceae</taxon>
        <taxon>Treponema</taxon>
    </lineage>
</organism>
<gene>
    <name evidence="2" type="ORF">IAA16_01865</name>
</gene>